<keyword evidence="1" id="KW-1133">Transmembrane helix</keyword>
<accession>A0A251VLD9</accession>
<evidence type="ECO:0000313" key="3">
    <source>
        <dbReference type="Proteomes" id="UP000215914"/>
    </source>
</evidence>
<protein>
    <submittedName>
        <fullName evidence="2">Uncharacterized protein</fullName>
    </submittedName>
</protein>
<evidence type="ECO:0000256" key="1">
    <source>
        <dbReference type="SAM" id="Phobius"/>
    </source>
</evidence>
<evidence type="ECO:0000313" key="2">
    <source>
        <dbReference type="EMBL" id="OTG36149.1"/>
    </source>
</evidence>
<sequence length="77" mass="8805">MKNMVCILCKSSIHRFTTETQKHYSVLVVTKSGAALKPIRSNLLFCGLSMYTINGAYGTLFVTRFLVSFLKTHHTWY</sequence>
<dbReference type="AlphaFoldDB" id="A0A251VLD9"/>
<name>A0A251VLD9_HELAN</name>
<keyword evidence="1" id="KW-0812">Transmembrane</keyword>
<dbReference type="Proteomes" id="UP000215914">
    <property type="component" value="Chromosome 1"/>
</dbReference>
<dbReference type="InParanoid" id="A0A251VLD9"/>
<keyword evidence="1" id="KW-0472">Membrane</keyword>
<reference evidence="3" key="1">
    <citation type="journal article" date="2017" name="Nature">
        <title>The sunflower genome provides insights into oil metabolism, flowering and Asterid evolution.</title>
        <authorList>
            <person name="Badouin H."/>
            <person name="Gouzy J."/>
            <person name="Grassa C.J."/>
            <person name="Murat F."/>
            <person name="Staton S.E."/>
            <person name="Cottret L."/>
            <person name="Lelandais-Briere C."/>
            <person name="Owens G.L."/>
            <person name="Carrere S."/>
            <person name="Mayjonade B."/>
            <person name="Legrand L."/>
            <person name="Gill N."/>
            <person name="Kane N.C."/>
            <person name="Bowers J.E."/>
            <person name="Hubner S."/>
            <person name="Bellec A."/>
            <person name="Berard A."/>
            <person name="Berges H."/>
            <person name="Blanchet N."/>
            <person name="Boniface M.C."/>
            <person name="Brunel D."/>
            <person name="Catrice O."/>
            <person name="Chaidir N."/>
            <person name="Claudel C."/>
            <person name="Donnadieu C."/>
            <person name="Faraut T."/>
            <person name="Fievet G."/>
            <person name="Helmstetter N."/>
            <person name="King M."/>
            <person name="Knapp S.J."/>
            <person name="Lai Z."/>
            <person name="Le Paslier M.C."/>
            <person name="Lippi Y."/>
            <person name="Lorenzon L."/>
            <person name="Mandel J.R."/>
            <person name="Marage G."/>
            <person name="Marchand G."/>
            <person name="Marquand E."/>
            <person name="Bret-Mestries E."/>
            <person name="Morien E."/>
            <person name="Nambeesan S."/>
            <person name="Nguyen T."/>
            <person name="Pegot-Espagnet P."/>
            <person name="Pouilly N."/>
            <person name="Raftis F."/>
            <person name="Sallet E."/>
            <person name="Schiex T."/>
            <person name="Thomas J."/>
            <person name="Vandecasteele C."/>
            <person name="Vares D."/>
            <person name="Vear F."/>
            <person name="Vautrin S."/>
            <person name="Crespi M."/>
            <person name="Mangin B."/>
            <person name="Burke J.M."/>
            <person name="Salse J."/>
            <person name="Munos S."/>
            <person name="Vincourt P."/>
            <person name="Rieseberg L.H."/>
            <person name="Langlade N.B."/>
        </authorList>
    </citation>
    <scope>NUCLEOTIDE SEQUENCE [LARGE SCALE GENOMIC DNA]</scope>
    <source>
        <strain evidence="3">cv. SF193</strain>
    </source>
</reference>
<feature type="transmembrane region" description="Helical" evidence="1">
    <location>
        <begin position="43"/>
        <end position="67"/>
    </location>
</feature>
<proteinExistence type="predicted"/>
<keyword evidence="3" id="KW-1185">Reference proteome</keyword>
<gene>
    <name evidence="2" type="ORF">HannXRQ_Chr01g0004441</name>
</gene>
<dbReference type="EMBL" id="CM007890">
    <property type="protein sequence ID" value="OTG36149.1"/>
    <property type="molecule type" value="Genomic_DNA"/>
</dbReference>
<organism evidence="2 3">
    <name type="scientific">Helianthus annuus</name>
    <name type="common">Common sunflower</name>
    <dbReference type="NCBI Taxonomy" id="4232"/>
    <lineage>
        <taxon>Eukaryota</taxon>
        <taxon>Viridiplantae</taxon>
        <taxon>Streptophyta</taxon>
        <taxon>Embryophyta</taxon>
        <taxon>Tracheophyta</taxon>
        <taxon>Spermatophyta</taxon>
        <taxon>Magnoliopsida</taxon>
        <taxon>eudicotyledons</taxon>
        <taxon>Gunneridae</taxon>
        <taxon>Pentapetalae</taxon>
        <taxon>asterids</taxon>
        <taxon>campanulids</taxon>
        <taxon>Asterales</taxon>
        <taxon>Asteraceae</taxon>
        <taxon>Asteroideae</taxon>
        <taxon>Heliantheae alliance</taxon>
        <taxon>Heliantheae</taxon>
        <taxon>Helianthus</taxon>
    </lineage>
</organism>